<keyword evidence="7" id="KW-1185">Reference proteome</keyword>
<dbReference type="Proteomes" id="UP001447516">
    <property type="component" value="Unassembled WGS sequence"/>
</dbReference>
<dbReference type="InterPro" id="IPR052925">
    <property type="entry name" value="Phage_Integrase-like_Recomb"/>
</dbReference>
<evidence type="ECO:0000256" key="1">
    <source>
        <dbReference type="ARBA" id="ARBA00023125"/>
    </source>
</evidence>
<keyword evidence="2" id="KW-0233">DNA recombination</keyword>
<dbReference type="Pfam" id="PF00589">
    <property type="entry name" value="Phage_integrase"/>
    <property type="match status" value="1"/>
</dbReference>
<feature type="domain" description="Core-binding (CB)" evidence="5">
    <location>
        <begin position="31"/>
        <end position="117"/>
    </location>
</feature>
<sequence>MTDLLPAPIVSATAPAMTADARPVYSAADFAVSEATREAILAGMPASTRRAYAADWTAFERWCVEHGRVPLPATPETVAGYVTHLTNTPSAKTGRPLAPSSIERALAAIRTAHRTANATPPETKAVRKVLDGYRERLALAKDPAAVTRKADPAVPDALRAMLATLDRSTLAGKRDAAALLLGYSCAARVSELVALDIADVRETPEGLLVTIYRRKIRKFTEVAVPYGRVPATCPVRAVRALVAAMAEAGRASGPLLVRIDRHGRIAPPITRNGKEIGDPSGRMTADAVADIVTRIASAAGLEGRWTGHSLRRGFATAARRAGAALERIGRHGGWKDGSTALLGYIEEADRWEDNPVSGL</sequence>
<name>A0ABV0AXS4_9ACTN</name>
<dbReference type="InterPro" id="IPR002104">
    <property type="entry name" value="Integrase_catalytic"/>
</dbReference>
<dbReference type="PROSITE" id="PS51900">
    <property type="entry name" value="CB"/>
    <property type="match status" value="1"/>
</dbReference>
<evidence type="ECO:0000256" key="2">
    <source>
        <dbReference type="ARBA" id="ARBA00023172"/>
    </source>
</evidence>
<dbReference type="Gene3D" id="1.10.443.10">
    <property type="entry name" value="Intergrase catalytic core"/>
    <property type="match status" value="1"/>
</dbReference>
<organism evidence="6 7">
    <name type="scientific">Microbispora maris</name>
    <dbReference type="NCBI Taxonomy" id="3144104"/>
    <lineage>
        <taxon>Bacteria</taxon>
        <taxon>Bacillati</taxon>
        <taxon>Actinomycetota</taxon>
        <taxon>Actinomycetes</taxon>
        <taxon>Streptosporangiales</taxon>
        <taxon>Streptosporangiaceae</taxon>
        <taxon>Microbispora</taxon>
    </lineage>
</organism>
<proteinExistence type="predicted"/>
<feature type="domain" description="Tyr recombinase" evidence="4">
    <location>
        <begin position="148"/>
        <end position="357"/>
    </location>
</feature>
<dbReference type="CDD" id="cd00799">
    <property type="entry name" value="INT_Cre_C"/>
    <property type="match status" value="1"/>
</dbReference>
<evidence type="ECO:0000259" key="4">
    <source>
        <dbReference type="PROSITE" id="PS51898"/>
    </source>
</evidence>
<evidence type="ECO:0000256" key="3">
    <source>
        <dbReference type="PROSITE-ProRule" id="PRU01248"/>
    </source>
</evidence>
<dbReference type="PANTHER" id="PTHR34605">
    <property type="entry name" value="PHAGE_INTEGRASE DOMAIN-CONTAINING PROTEIN"/>
    <property type="match status" value="1"/>
</dbReference>
<gene>
    <name evidence="6" type="ORF">AAH991_27225</name>
</gene>
<dbReference type="InterPro" id="IPR011010">
    <property type="entry name" value="DNA_brk_join_enz"/>
</dbReference>
<comment type="caution">
    <text evidence="6">The sequence shown here is derived from an EMBL/GenBank/DDBJ whole genome shotgun (WGS) entry which is preliminary data.</text>
</comment>
<evidence type="ECO:0000259" key="5">
    <source>
        <dbReference type="PROSITE" id="PS51900"/>
    </source>
</evidence>
<evidence type="ECO:0000313" key="6">
    <source>
        <dbReference type="EMBL" id="MEN3538831.1"/>
    </source>
</evidence>
<dbReference type="EMBL" id="JBDJAW010000026">
    <property type="protein sequence ID" value="MEN3538831.1"/>
    <property type="molecule type" value="Genomic_DNA"/>
</dbReference>
<dbReference type="RefSeq" id="WP_346228752.1">
    <property type="nucleotide sequence ID" value="NZ_JBDJAW010000026.1"/>
</dbReference>
<dbReference type="InterPro" id="IPR044068">
    <property type="entry name" value="CB"/>
</dbReference>
<protein>
    <submittedName>
        <fullName evidence="6">Site-specific integrase</fullName>
    </submittedName>
</protein>
<dbReference type="PROSITE" id="PS51898">
    <property type="entry name" value="TYR_RECOMBINASE"/>
    <property type="match status" value="1"/>
</dbReference>
<evidence type="ECO:0000313" key="7">
    <source>
        <dbReference type="Proteomes" id="UP001447516"/>
    </source>
</evidence>
<keyword evidence="1 3" id="KW-0238">DNA-binding</keyword>
<dbReference type="InterPro" id="IPR013762">
    <property type="entry name" value="Integrase-like_cat_sf"/>
</dbReference>
<reference evidence="6 7" key="1">
    <citation type="submission" date="2024-05" db="EMBL/GenBank/DDBJ databases">
        <title>Microbispora sp.ZYX-F-249.</title>
        <authorList>
            <person name="Xie H."/>
        </authorList>
    </citation>
    <scope>NUCLEOTIDE SEQUENCE [LARGE SCALE GENOMIC DNA]</scope>
    <source>
        <strain evidence="6 7">ZYX-F-249</strain>
    </source>
</reference>
<dbReference type="Gene3D" id="1.10.150.130">
    <property type="match status" value="1"/>
</dbReference>
<dbReference type="SUPFAM" id="SSF56349">
    <property type="entry name" value="DNA breaking-rejoining enzymes"/>
    <property type="match status" value="1"/>
</dbReference>
<dbReference type="SUPFAM" id="SSF47823">
    <property type="entry name" value="lambda integrase-like, N-terminal domain"/>
    <property type="match status" value="1"/>
</dbReference>
<dbReference type="PANTHER" id="PTHR34605:SF4">
    <property type="entry name" value="DNA ADENINE METHYLTRANSFERASE"/>
    <property type="match status" value="1"/>
</dbReference>
<dbReference type="InterPro" id="IPR010998">
    <property type="entry name" value="Integrase_recombinase_N"/>
</dbReference>
<accession>A0ABV0AXS4</accession>